<gene>
    <name evidence="4" type="ORF">IWQ60_003642</name>
</gene>
<dbReference type="SUPFAM" id="SSF49764">
    <property type="entry name" value="HSP20-like chaperones"/>
    <property type="match status" value="1"/>
</dbReference>
<comment type="caution">
    <text evidence="4">The sequence shown here is derived from an EMBL/GenBank/DDBJ whole genome shotgun (WGS) entry which is preliminary data.</text>
</comment>
<comment type="similarity">
    <text evidence="1 2">Belongs to the small heat shock protein (HSP20) family.</text>
</comment>
<dbReference type="Gene3D" id="2.60.40.790">
    <property type="match status" value="1"/>
</dbReference>
<proteinExistence type="inferred from homology"/>
<evidence type="ECO:0000259" key="3">
    <source>
        <dbReference type="PROSITE" id="PS01031"/>
    </source>
</evidence>
<evidence type="ECO:0000313" key="4">
    <source>
        <dbReference type="EMBL" id="KAJ1926599.1"/>
    </source>
</evidence>
<dbReference type="AlphaFoldDB" id="A0A9W8DW88"/>
<dbReference type="EMBL" id="JANBPT010000160">
    <property type="protein sequence ID" value="KAJ1926599.1"/>
    <property type="molecule type" value="Genomic_DNA"/>
</dbReference>
<dbReference type="InterPro" id="IPR002068">
    <property type="entry name" value="A-crystallin/Hsp20_dom"/>
</dbReference>
<reference evidence="4" key="1">
    <citation type="submission" date="2022-07" db="EMBL/GenBank/DDBJ databases">
        <title>Phylogenomic reconstructions and comparative analyses of Kickxellomycotina fungi.</title>
        <authorList>
            <person name="Reynolds N.K."/>
            <person name="Stajich J.E."/>
            <person name="Barry K."/>
            <person name="Grigoriev I.V."/>
            <person name="Crous P."/>
            <person name="Smith M.E."/>
        </authorList>
    </citation>
    <scope>NUCLEOTIDE SEQUENCE</scope>
    <source>
        <strain evidence="4">RSA 861</strain>
    </source>
</reference>
<name>A0A9W8DW88_9FUNG</name>
<dbReference type="PROSITE" id="PS01031">
    <property type="entry name" value="SHSP"/>
    <property type="match status" value="1"/>
</dbReference>
<protein>
    <recommendedName>
        <fullName evidence="3">SHSP domain-containing protein</fullName>
    </recommendedName>
</protein>
<evidence type="ECO:0000256" key="1">
    <source>
        <dbReference type="PROSITE-ProRule" id="PRU00285"/>
    </source>
</evidence>
<dbReference type="Pfam" id="PF00011">
    <property type="entry name" value="HSP20"/>
    <property type="match status" value="1"/>
</dbReference>
<accession>A0A9W8DW88</accession>
<dbReference type="Proteomes" id="UP001150569">
    <property type="component" value="Unassembled WGS sequence"/>
</dbReference>
<organism evidence="4 5">
    <name type="scientific">Tieghemiomyces parasiticus</name>
    <dbReference type="NCBI Taxonomy" id="78921"/>
    <lineage>
        <taxon>Eukaryota</taxon>
        <taxon>Fungi</taxon>
        <taxon>Fungi incertae sedis</taxon>
        <taxon>Zoopagomycota</taxon>
        <taxon>Kickxellomycotina</taxon>
        <taxon>Dimargaritomycetes</taxon>
        <taxon>Dimargaritales</taxon>
        <taxon>Dimargaritaceae</taxon>
        <taxon>Tieghemiomyces</taxon>
    </lineage>
</organism>
<dbReference type="CDD" id="cd06464">
    <property type="entry name" value="ACD_sHsps-like"/>
    <property type="match status" value="1"/>
</dbReference>
<evidence type="ECO:0000256" key="2">
    <source>
        <dbReference type="RuleBase" id="RU003616"/>
    </source>
</evidence>
<keyword evidence="5" id="KW-1185">Reference proteome</keyword>
<feature type="domain" description="SHSP" evidence="3">
    <location>
        <begin position="84"/>
        <end position="192"/>
    </location>
</feature>
<sequence>MSNFFADRFGQATTMKQNVTVTGPGAGEVNPNFQTLPYCSYGELNDALNRYGAPVFGDHQLIAVHTSHELCHYQRRGEPQDMCKSEPNSLVDVHSNIEFSPDMLKITMKWNGPKPETVNYHTLDDRIEIEAAGEEYISGRMHVMYEKHDRDYMGRSFAVPEGYDAEGVEVTYADGELVACVPKKKNMTSYFY</sequence>
<evidence type="ECO:0000313" key="5">
    <source>
        <dbReference type="Proteomes" id="UP001150569"/>
    </source>
</evidence>
<dbReference type="InterPro" id="IPR008978">
    <property type="entry name" value="HSP20-like_chaperone"/>
</dbReference>